<reference evidence="3 4" key="1">
    <citation type="submission" date="2016-10" db="EMBL/GenBank/DDBJ databases">
        <authorList>
            <person name="Varghese N."/>
            <person name="Submissions S."/>
        </authorList>
    </citation>
    <scope>NUCLEOTIDE SEQUENCE [LARGE SCALE GENOMIC DNA]</scope>
    <source>
        <strain evidence="4">ATCC 20501</strain>
        <strain evidence="2 3">CGMCC 4.3529</strain>
    </source>
</reference>
<accession>A0A1H5XFK0</accession>
<proteinExistence type="predicted"/>
<evidence type="ECO:0000313" key="1">
    <source>
        <dbReference type="EMBL" id="SEG10235.1"/>
    </source>
</evidence>
<protein>
    <submittedName>
        <fullName evidence="1">Uncharacterized protein</fullName>
    </submittedName>
</protein>
<name>A0A1H5XFK0_9PSEU</name>
<reference evidence="1" key="2">
    <citation type="submission" date="2016-10" db="EMBL/GenBank/DDBJ databases">
        <authorList>
            <person name="de Groot N.N."/>
        </authorList>
    </citation>
    <scope>NUCLEOTIDE SEQUENCE [LARGE SCALE GENOMIC DNA]</scope>
    <source>
        <strain evidence="1">ATCC 20501</strain>
    </source>
</reference>
<dbReference type="EMBL" id="FOME01000011">
    <property type="protein sequence ID" value="SFE43721.1"/>
    <property type="molecule type" value="Genomic_DNA"/>
</dbReference>
<sequence>MDTWRDGRRRCVHSYITPVLTYTPASSEAWVFAGAERWAT</sequence>
<evidence type="ECO:0000313" key="2">
    <source>
        <dbReference type="EMBL" id="SFE43721.1"/>
    </source>
</evidence>
<gene>
    <name evidence="1" type="ORF">SAMN02982929_01502</name>
    <name evidence="2" type="ORF">SAMN05216506_111122</name>
</gene>
<evidence type="ECO:0000313" key="4">
    <source>
        <dbReference type="Proteomes" id="UP000236729"/>
    </source>
</evidence>
<organism evidence="1 4">
    <name type="scientific">Saccharopolyspora kobensis</name>
    <dbReference type="NCBI Taxonomy" id="146035"/>
    <lineage>
        <taxon>Bacteria</taxon>
        <taxon>Bacillati</taxon>
        <taxon>Actinomycetota</taxon>
        <taxon>Actinomycetes</taxon>
        <taxon>Pseudonocardiales</taxon>
        <taxon>Pseudonocardiaceae</taxon>
        <taxon>Saccharopolyspora</taxon>
    </lineage>
</organism>
<keyword evidence="3" id="KW-1185">Reference proteome</keyword>
<dbReference type="AlphaFoldDB" id="A0A1H5XFK0"/>
<dbReference type="Proteomes" id="UP000236729">
    <property type="component" value="Unassembled WGS sequence"/>
</dbReference>
<dbReference type="Proteomes" id="UP000199690">
    <property type="component" value="Unassembled WGS sequence"/>
</dbReference>
<accession>A0A1I2AIA8</accession>
<dbReference type="EMBL" id="FNVB01000002">
    <property type="protein sequence ID" value="SEG10235.1"/>
    <property type="molecule type" value="Genomic_DNA"/>
</dbReference>
<evidence type="ECO:0000313" key="3">
    <source>
        <dbReference type="Proteomes" id="UP000199690"/>
    </source>
</evidence>